<name>A0AAN7SI71_MYCAM</name>
<dbReference type="InterPro" id="IPR051320">
    <property type="entry name" value="Viral_Replic_Matur_Polypro"/>
</dbReference>
<reference evidence="1 2" key="1">
    <citation type="journal article" date="2023" name="J. Hered.">
        <title>Chromosome-level genome of the wood stork (Mycteria americana) provides insight into avian chromosome evolution.</title>
        <authorList>
            <person name="Flamio R. Jr."/>
            <person name="Ramstad K.M."/>
        </authorList>
    </citation>
    <scope>NUCLEOTIDE SEQUENCE [LARGE SCALE GENOMIC DNA]</scope>
    <source>
        <strain evidence="1">JAX WOST 10</strain>
    </source>
</reference>
<dbReference type="EMBL" id="JAUNZN010000001">
    <property type="protein sequence ID" value="KAK4829068.1"/>
    <property type="molecule type" value="Genomic_DNA"/>
</dbReference>
<dbReference type="AlphaFoldDB" id="A0AAN7SI71"/>
<organism evidence="1 2">
    <name type="scientific">Mycteria americana</name>
    <name type="common">Wood stork</name>
    <dbReference type="NCBI Taxonomy" id="33587"/>
    <lineage>
        <taxon>Eukaryota</taxon>
        <taxon>Metazoa</taxon>
        <taxon>Chordata</taxon>
        <taxon>Craniata</taxon>
        <taxon>Vertebrata</taxon>
        <taxon>Euteleostomi</taxon>
        <taxon>Archelosauria</taxon>
        <taxon>Archosauria</taxon>
        <taxon>Dinosauria</taxon>
        <taxon>Saurischia</taxon>
        <taxon>Theropoda</taxon>
        <taxon>Coelurosauria</taxon>
        <taxon>Aves</taxon>
        <taxon>Neognathae</taxon>
        <taxon>Neoaves</taxon>
        <taxon>Aequornithes</taxon>
        <taxon>Ciconiiformes</taxon>
        <taxon>Ciconiidae</taxon>
        <taxon>Mycteria</taxon>
    </lineage>
</organism>
<gene>
    <name evidence="1" type="ORF">QYF61_002012</name>
</gene>
<evidence type="ECO:0000313" key="1">
    <source>
        <dbReference type="EMBL" id="KAK4829068.1"/>
    </source>
</evidence>
<dbReference type="PANTHER" id="PTHR33064">
    <property type="entry name" value="POL PROTEIN"/>
    <property type="match status" value="1"/>
</dbReference>
<dbReference type="SUPFAM" id="SSF56672">
    <property type="entry name" value="DNA/RNA polymerases"/>
    <property type="match status" value="1"/>
</dbReference>
<accession>A0AAN7SI71</accession>
<dbReference type="InterPro" id="IPR043502">
    <property type="entry name" value="DNA/RNA_pol_sf"/>
</dbReference>
<dbReference type="PANTHER" id="PTHR33064:SF29">
    <property type="entry name" value="PEPTIDASE A2 DOMAIN-CONTAINING PROTEIN-RELATED"/>
    <property type="match status" value="1"/>
</dbReference>
<protein>
    <submittedName>
        <fullName evidence="1">Uncharacterized protein</fullName>
    </submittedName>
</protein>
<dbReference type="Gene3D" id="3.10.10.10">
    <property type="entry name" value="HIV Type 1 Reverse Transcriptase, subunit A, domain 1"/>
    <property type="match status" value="1"/>
</dbReference>
<dbReference type="Proteomes" id="UP001333110">
    <property type="component" value="Unassembled WGS sequence"/>
</dbReference>
<sequence length="223" mass="25483">MEKCIQYLRELAMLEVVYGDLDDEQLPKDPDEVRCTRPMWQKLKLSRKVQQLKEDMSCSPPVRTSISAIRSQCSSAEETGYSGYTPRGTLWFYLHDHGGDMRKWDGKPTLTLEPRLIHRLESQGVISKTRSPFNSPIWPVQKSNGEWRLTVDYCGLNEVMPPPSAAVLDMLELQYELESKAAKWYATTDIANVHKKLGCGTARIVDPNWPKGYSIPYDVMLSI</sequence>
<comment type="caution">
    <text evidence="1">The sequence shown here is derived from an EMBL/GenBank/DDBJ whole genome shotgun (WGS) entry which is preliminary data.</text>
</comment>
<proteinExistence type="predicted"/>
<keyword evidence="2" id="KW-1185">Reference proteome</keyword>
<evidence type="ECO:0000313" key="2">
    <source>
        <dbReference type="Proteomes" id="UP001333110"/>
    </source>
</evidence>